<reference evidence="10 11" key="1">
    <citation type="submission" date="2024-03" db="EMBL/GenBank/DDBJ databases">
        <title>Draft genome sequence of Pseudonocardia nematodicida JCM 31783.</title>
        <authorList>
            <person name="Butdee W."/>
            <person name="Duangmal K."/>
        </authorList>
    </citation>
    <scope>NUCLEOTIDE SEQUENCE [LARGE SCALE GENOMIC DNA]</scope>
    <source>
        <strain evidence="10 11">JCM 31783</strain>
    </source>
</reference>
<dbReference type="InterPro" id="IPR039261">
    <property type="entry name" value="FNR_nucleotide-bd"/>
</dbReference>
<accession>A0ABV1K600</accession>
<organism evidence="10 11">
    <name type="scientific">Pseudonocardia nematodicida</name>
    <dbReference type="NCBI Taxonomy" id="1206997"/>
    <lineage>
        <taxon>Bacteria</taxon>
        <taxon>Bacillati</taxon>
        <taxon>Actinomycetota</taxon>
        <taxon>Actinomycetes</taxon>
        <taxon>Pseudonocardiales</taxon>
        <taxon>Pseudonocardiaceae</taxon>
        <taxon>Pseudonocardia</taxon>
    </lineage>
</organism>
<protein>
    <submittedName>
        <fullName evidence="10">PDR/VanB family oxidoreductase</fullName>
        <ecNumber evidence="10">1.-.-.-</ecNumber>
    </submittedName>
</protein>
<dbReference type="Gene3D" id="3.40.50.80">
    <property type="entry name" value="Nucleotide-binding domain of ferredoxin-NADP reductase (FNR) module"/>
    <property type="match status" value="1"/>
</dbReference>
<dbReference type="PROSITE" id="PS51085">
    <property type="entry name" value="2FE2S_FER_2"/>
    <property type="match status" value="1"/>
</dbReference>
<comment type="cofactor">
    <cofactor evidence="1">
        <name>FAD</name>
        <dbReference type="ChEBI" id="CHEBI:57692"/>
    </cofactor>
</comment>
<evidence type="ECO:0000256" key="4">
    <source>
        <dbReference type="ARBA" id="ARBA00022723"/>
    </source>
</evidence>
<dbReference type="PROSITE" id="PS00197">
    <property type="entry name" value="2FE2S_FER_1"/>
    <property type="match status" value="1"/>
</dbReference>
<dbReference type="InterPro" id="IPR036010">
    <property type="entry name" value="2Fe-2S_ferredoxin-like_sf"/>
</dbReference>
<name>A0ABV1K600_9PSEU</name>
<gene>
    <name evidence="10" type="ORF">WIS52_05415</name>
</gene>
<evidence type="ECO:0000259" key="8">
    <source>
        <dbReference type="PROSITE" id="PS51085"/>
    </source>
</evidence>
<dbReference type="InterPro" id="IPR017938">
    <property type="entry name" value="Riboflavin_synthase-like_b-brl"/>
</dbReference>
<dbReference type="EC" id="1.-.-.-" evidence="10"/>
<dbReference type="SUPFAM" id="SSF63380">
    <property type="entry name" value="Riboflavin synthase domain-like"/>
    <property type="match status" value="1"/>
</dbReference>
<keyword evidence="4" id="KW-0479">Metal-binding</keyword>
<dbReference type="InterPro" id="IPR017927">
    <property type="entry name" value="FAD-bd_FR_type"/>
</dbReference>
<dbReference type="PANTHER" id="PTHR47354:SF1">
    <property type="entry name" value="CARNITINE MONOOXYGENASE REDUCTASE SUBUNIT"/>
    <property type="match status" value="1"/>
</dbReference>
<sequence>MVVAGREPVADGVVRLTLRPVGAGPLPEWAPGAHLDLRLGDELVRQYSLCGDPADREVYQVAVLRAPSGRGGSAHVHDVLRTGSGVSVRGPRNNFALADSRRYLFVAGGIGITPILPMVAAAEKSGADWRLVYGGRSRGSMAFVDDLVERYGDKIDIAPQDERGLLDLDGLLSAPSQDVLVYCCGPEALLAAVEQRCTSWPGGALHLERFSPKEASEPAADGVFEVEFAGSGVTVSVPPGVSIVDAAAAAGVEMETSCREGTCGTCESEVLEGVPEHRDSLLTPDERAANDVMFPCVSRCLSGRLVLDR</sequence>
<dbReference type="Proteomes" id="UP001494902">
    <property type="component" value="Unassembled WGS sequence"/>
</dbReference>
<dbReference type="Gene3D" id="3.10.20.30">
    <property type="match status" value="1"/>
</dbReference>
<dbReference type="CDD" id="cd06185">
    <property type="entry name" value="PDR_like"/>
    <property type="match status" value="1"/>
</dbReference>
<dbReference type="PROSITE" id="PS51384">
    <property type="entry name" value="FAD_FR"/>
    <property type="match status" value="1"/>
</dbReference>
<evidence type="ECO:0000256" key="2">
    <source>
        <dbReference type="ARBA" id="ARBA00022630"/>
    </source>
</evidence>
<dbReference type="SUPFAM" id="SSF52343">
    <property type="entry name" value="Ferredoxin reductase-like, C-terminal NADP-linked domain"/>
    <property type="match status" value="1"/>
</dbReference>
<comment type="caution">
    <text evidence="10">The sequence shown here is derived from an EMBL/GenBank/DDBJ whole genome shotgun (WGS) entry which is preliminary data.</text>
</comment>
<dbReference type="Pfam" id="PF00111">
    <property type="entry name" value="Fer2"/>
    <property type="match status" value="1"/>
</dbReference>
<dbReference type="InterPro" id="IPR001041">
    <property type="entry name" value="2Fe-2S_ferredoxin-type"/>
</dbReference>
<feature type="domain" description="2Fe-2S ferredoxin-type" evidence="8">
    <location>
        <begin position="224"/>
        <end position="309"/>
    </location>
</feature>
<keyword evidence="5 10" id="KW-0560">Oxidoreductase</keyword>
<evidence type="ECO:0000256" key="7">
    <source>
        <dbReference type="ARBA" id="ARBA00023014"/>
    </source>
</evidence>
<dbReference type="SUPFAM" id="SSF54292">
    <property type="entry name" value="2Fe-2S ferredoxin-like"/>
    <property type="match status" value="1"/>
</dbReference>
<dbReference type="InterPro" id="IPR050415">
    <property type="entry name" value="MRET"/>
</dbReference>
<proteinExistence type="predicted"/>
<evidence type="ECO:0000256" key="3">
    <source>
        <dbReference type="ARBA" id="ARBA00022714"/>
    </source>
</evidence>
<evidence type="ECO:0000259" key="9">
    <source>
        <dbReference type="PROSITE" id="PS51384"/>
    </source>
</evidence>
<evidence type="ECO:0000256" key="1">
    <source>
        <dbReference type="ARBA" id="ARBA00001974"/>
    </source>
</evidence>
<dbReference type="CDD" id="cd00207">
    <property type="entry name" value="fer2"/>
    <property type="match status" value="1"/>
</dbReference>
<dbReference type="Gene3D" id="2.40.30.10">
    <property type="entry name" value="Translation factors"/>
    <property type="match status" value="1"/>
</dbReference>
<evidence type="ECO:0000256" key="6">
    <source>
        <dbReference type="ARBA" id="ARBA00023004"/>
    </source>
</evidence>
<dbReference type="RefSeq" id="WP_349297366.1">
    <property type="nucleotide sequence ID" value="NZ_JBEDNQ010000002.1"/>
</dbReference>
<dbReference type="InterPro" id="IPR006058">
    <property type="entry name" value="2Fe2S_fd_BS"/>
</dbReference>
<keyword evidence="3" id="KW-0001">2Fe-2S</keyword>
<evidence type="ECO:0000313" key="11">
    <source>
        <dbReference type="Proteomes" id="UP001494902"/>
    </source>
</evidence>
<keyword evidence="2" id="KW-0285">Flavoprotein</keyword>
<evidence type="ECO:0000256" key="5">
    <source>
        <dbReference type="ARBA" id="ARBA00023002"/>
    </source>
</evidence>
<dbReference type="PRINTS" id="PR00409">
    <property type="entry name" value="PHDIOXRDTASE"/>
</dbReference>
<dbReference type="GO" id="GO:0016491">
    <property type="term" value="F:oxidoreductase activity"/>
    <property type="evidence" value="ECO:0007669"/>
    <property type="project" value="UniProtKB-KW"/>
</dbReference>
<dbReference type="EMBL" id="JBEDNQ010000002">
    <property type="protein sequence ID" value="MEQ3549901.1"/>
    <property type="molecule type" value="Genomic_DNA"/>
</dbReference>
<keyword evidence="11" id="KW-1185">Reference proteome</keyword>
<evidence type="ECO:0000313" key="10">
    <source>
        <dbReference type="EMBL" id="MEQ3549901.1"/>
    </source>
</evidence>
<dbReference type="PANTHER" id="PTHR47354">
    <property type="entry name" value="NADH OXIDOREDUCTASE HCR"/>
    <property type="match status" value="1"/>
</dbReference>
<feature type="domain" description="FAD-binding FR-type" evidence="9">
    <location>
        <begin position="1"/>
        <end position="98"/>
    </location>
</feature>
<keyword evidence="7" id="KW-0411">Iron-sulfur</keyword>
<dbReference type="InterPro" id="IPR012675">
    <property type="entry name" value="Beta-grasp_dom_sf"/>
</dbReference>
<keyword evidence="6" id="KW-0408">Iron</keyword>